<keyword evidence="2" id="KW-1185">Reference proteome</keyword>
<dbReference type="EMBL" id="BAABLD010000017">
    <property type="protein sequence ID" value="GAA5171429.1"/>
    <property type="molecule type" value="Genomic_DNA"/>
</dbReference>
<dbReference type="Proteomes" id="UP001500547">
    <property type="component" value="Unassembled WGS sequence"/>
</dbReference>
<gene>
    <name evidence="1" type="ORF">GCM10025770_36020</name>
</gene>
<evidence type="ECO:0000313" key="1">
    <source>
        <dbReference type="EMBL" id="GAA5171429.1"/>
    </source>
</evidence>
<evidence type="ECO:0000313" key="2">
    <source>
        <dbReference type="Proteomes" id="UP001500547"/>
    </source>
</evidence>
<name>A0ABP9R4L8_9RHOO</name>
<organism evidence="1 2">
    <name type="scientific">Viridibacterium curvum</name>
    <dbReference type="NCBI Taxonomy" id="1101404"/>
    <lineage>
        <taxon>Bacteria</taxon>
        <taxon>Pseudomonadati</taxon>
        <taxon>Pseudomonadota</taxon>
        <taxon>Betaproteobacteria</taxon>
        <taxon>Rhodocyclales</taxon>
        <taxon>Rhodocyclaceae</taxon>
        <taxon>Viridibacterium</taxon>
    </lineage>
</organism>
<dbReference type="RefSeq" id="WP_345534503.1">
    <property type="nucleotide sequence ID" value="NZ_BAABLD010000017.1"/>
</dbReference>
<reference evidence="2" key="1">
    <citation type="journal article" date="2019" name="Int. J. Syst. Evol. Microbiol.">
        <title>The Global Catalogue of Microorganisms (GCM) 10K type strain sequencing project: providing services to taxonomists for standard genome sequencing and annotation.</title>
        <authorList>
            <consortium name="The Broad Institute Genomics Platform"/>
            <consortium name="The Broad Institute Genome Sequencing Center for Infectious Disease"/>
            <person name="Wu L."/>
            <person name="Ma J."/>
        </authorList>
    </citation>
    <scope>NUCLEOTIDE SEQUENCE [LARGE SCALE GENOMIC DNA]</scope>
    <source>
        <strain evidence="2">JCM 18715</strain>
    </source>
</reference>
<sequence>MTTPILDGPTSLIGRGIQVCTYTGGSLIVPNMKIGPDGAKWELLCEQEIQALAVDMGTKKFRHISKSKIDHLCAGKGGWAFTVFSSSPPLSVVFLHIKSPKKLDEVMGEGAVTNEFSGDDLLRGYRYAQQGSRSPRLWRRTTATWDEIAINFCIKAQ</sequence>
<comment type="caution">
    <text evidence="1">The sequence shown here is derived from an EMBL/GenBank/DDBJ whole genome shotgun (WGS) entry which is preliminary data.</text>
</comment>
<accession>A0ABP9R4L8</accession>
<protein>
    <submittedName>
        <fullName evidence="1">Uncharacterized protein</fullName>
    </submittedName>
</protein>
<proteinExistence type="predicted"/>